<accession>A0ABU5JJ06</accession>
<feature type="signal peptide" evidence="2">
    <location>
        <begin position="1"/>
        <end position="29"/>
    </location>
</feature>
<evidence type="ECO:0000256" key="2">
    <source>
        <dbReference type="SAM" id="SignalP"/>
    </source>
</evidence>
<sequence length="182" mass="18272">MRSTSAAAAAIAALLAVLGGCTSTDPTVAGPSSAATDTPTAAASPTTATPATPTTPARPTTTAPRTPDAAARVVLVRTGGIAGTRETLTVEPDGRWTRVDRAGGTRSGRLGPADLARLRKLTADPRLATETAATADPGDCADAFAYRLTVDTRTTGYVDCDAGPTRPPATSALVDLLTRVTA</sequence>
<dbReference type="PROSITE" id="PS51257">
    <property type="entry name" value="PROKAR_LIPOPROTEIN"/>
    <property type="match status" value="1"/>
</dbReference>
<evidence type="ECO:0000313" key="4">
    <source>
        <dbReference type="Proteomes" id="UP001290101"/>
    </source>
</evidence>
<feature type="compositionally biased region" description="Low complexity" evidence="1">
    <location>
        <begin position="31"/>
        <end position="70"/>
    </location>
</feature>
<dbReference type="EMBL" id="JAXOTQ010000033">
    <property type="protein sequence ID" value="MDZ5492578.1"/>
    <property type="molecule type" value="Genomic_DNA"/>
</dbReference>
<gene>
    <name evidence="3" type="ORF">U2F25_24430</name>
</gene>
<keyword evidence="2" id="KW-0732">Signal</keyword>
<dbReference type="RefSeq" id="WP_322442309.1">
    <property type="nucleotide sequence ID" value="NZ_JAXOTQ010000033.1"/>
</dbReference>
<reference evidence="3 4" key="1">
    <citation type="submission" date="2023-12" db="EMBL/GenBank/DDBJ databases">
        <title>Micromonospora sp. nov., isolated from Atacama Desert.</title>
        <authorList>
            <person name="Carro L."/>
            <person name="Golinska P."/>
            <person name="Klenk H.-P."/>
            <person name="Goodfellow M."/>
        </authorList>
    </citation>
    <scope>NUCLEOTIDE SEQUENCE [LARGE SCALE GENOMIC DNA]</scope>
    <source>
        <strain evidence="3 4">4G53</strain>
    </source>
</reference>
<feature type="chain" id="PRO_5047376806" description="Secreted protein" evidence="2">
    <location>
        <begin position="30"/>
        <end position="182"/>
    </location>
</feature>
<proteinExistence type="predicted"/>
<feature type="region of interest" description="Disordered" evidence="1">
    <location>
        <begin position="26"/>
        <end position="70"/>
    </location>
</feature>
<name>A0ABU5JJ06_9ACTN</name>
<dbReference type="Proteomes" id="UP001290101">
    <property type="component" value="Unassembled WGS sequence"/>
</dbReference>
<evidence type="ECO:0008006" key="5">
    <source>
        <dbReference type="Google" id="ProtNLM"/>
    </source>
</evidence>
<organism evidence="3 4">
    <name type="scientific">Micromonospora sicca</name>
    <dbReference type="NCBI Taxonomy" id="2202420"/>
    <lineage>
        <taxon>Bacteria</taxon>
        <taxon>Bacillati</taxon>
        <taxon>Actinomycetota</taxon>
        <taxon>Actinomycetes</taxon>
        <taxon>Micromonosporales</taxon>
        <taxon>Micromonosporaceae</taxon>
        <taxon>Micromonospora</taxon>
    </lineage>
</organism>
<keyword evidence="4" id="KW-1185">Reference proteome</keyword>
<comment type="caution">
    <text evidence="3">The sequence shown here is derived from an EMBL/GenBank/DDBJ whole genome shotgun (WGS) entry which is preliminary data.</text>
</comment>
<evidence type="ECO:0000256" key="1">
    <source>
        <dbReference type="SAM" id="MobiDB-lite"/>
    </source>
</evidence>
<protein>
    <recommendedName>
        <fullName evidence="5">Secreted protein</fullName>
    </recommendedName>
</protein>
<evidence type="ECO:0000313" key="3">
    <source>
        <dbReference type="EMBL" id="MDZ5492578.1"/>
    </source>
</evidence>